<evidence type="ECO:0000259" key="6">
    <source>
        <dbReference type="SMART" id="SM00849"/>
    </source>
</evidence>
<evidence type="ECO:0000313" key="8">
    <source>
        <dbReference type="Proteomes" id="UP000198850"/>
    </source>
</evidence>
<dbReference type="STRING" id="425514.SAMN05443550_101322"/>
<dbReference type="GO" id="GO:0016787">
    <property type="term" value="F:hydrolase activity"/>
    <property type="evidence" value="ECO:0007669"/>
    <property type="project" value="UniProtKB-KW"/>
</dbReference>
<dbReference type="NCBIfam" id="NF033105">
    <property type="entry name" value="bla_subclass_B3"/>
    <property type="match status" value="1"/>
</dbReference>
<evidence type="ECO:0000313" key="7">
    <source>
        <dbReference type="EMBL" id="SDZ88446.1"/>
    </source>
</evidence>
<gene>
    <name evidence="7" type="ORF">SAMN05443550_101322</name>
</gene>
<name>A0A1H3WMT7_9SPHI</name>
<dbReference type="SUPFAM" id="SSF56281">
    <property type="entry name" value="Metallo-hydrolase/oxidoreductase"/>
    <property type="match status" value="1"/>
</dbReference>
<comment type="cofactor">
    <cofactor evidence="1">
        <name>Zn(2+)</name>
        <dbReference type="ChEBI" id="CHEBI:29105"/>
    </cofactor>
</comment>
<dbReference type="GO" id="GO:0046872">
    <property type="term" value="F:metal ion binding"/>
    <property type="evidence" value="ECO:0007669"/>
    <property type="project" value="UniProtKB-KW"/>
</dbReference>
<keyword evidence="8" id="KW-1185">Reference proteome</keyword>
<dbReference type="NCBIfam" id="NF012229">
    <property type="entry name" value="bla_class_B_core"/>
    <property type="match status" value="1"/>
</dbReference>
<organism evidence="7 8">
    <name type="scientific">Pedobacter hartonius</name>
    <dbReference type="NCBI Taxonomy" id="425514"/>
    <lineage>
        <taxon>Bacteria</taxon>
        <taxon>Pseudomonadati</taxon>
        <taxon>Bacteroidota</taxon>
        <taxon>Sphingobacteriia</taxon>
        <taxon>Sphingobacteriales</taxon>
        <taxon>Sphingobacteriaceae</taxon>
        <taxon>Pedobacter</taxon>
    </lineage>
</organism>
<dbReference type="EMBL" id="FNRA01000001">
    <property type="protein sequence ID" value="SDZ88446.1"/>
    <property type="molecule type" value="Genomic_DNA"/>
</dbReference>
<dbReference type="PANTHER" id="PTHR46233:SF3">
    <property type="entry name" value="HYDROXYACYLGLUTATHIONE HYDROLASE GLOC"/>
    <property type="match status" value="1"/>
</dbReference>
<dbReference type="SMART" id="SM00849">
    <property type="entry name" value="Lactamase_B"/>
    <property type="match status" value="1"/>
</dbReference>
<protein>
    <submittedName>
        <fullName evidence="7">Metallo-beta-lactamase class B</fullName>
    </submittedName>
</protein>
<dbReference type="RefSeq" id="WP_090554490.1">
    <property type="nucleotide sequence ID" value="NZ_FNRA01000001.1"/>
</dbReference>
<proteinExistence type="predicted"/>
<dbReference type="InterPro" id="IPR036866">
    <property type="entry name" value="RibonucZ/Hydroxyglut_hydro"/>
</dbReference>
<evidence type="ECO:0000256" key="3">
    <source>
        <dbReference type="ARBA" id="ARBA00022801"/>
    </source>
</evidence>
<keyword evidence="2" id="KW-0479">Metal-binding</keyword>
<keyword evidence="4" id="KW-0862">Zinc</keyword>
<dbReference type="InterPro" id="IPR051453">
    <property type="entry name" value="MBL_Glyoxalase_II"/>
</dbReference>
<evidence type="ECO:0000256" key="1">
    <source>
        <dbReference type="ARBA" id="ARBA00001947"/>
    </source>
</evidence>
<feature type="domain" description="Metallo-beta-lactamase" evidence="6">
    <location>
        <begin position="57"/>
        <end position="247"/>
    </location>
</feature>
<sequence>MLKYTFTKTILFICLSFVSFLASAQKINEPQDTPPEWSKPYPPFQIAGNLYYVGTYDLACYLVTTPQRNILINTGLASSAAIIRANVETLGFKFADTRILLTTQAHYDHMGAMAAIKKVTGAKMMVDEKDAAVMADGGRSDYALGGNGSTYKPVKADRLLQNGDTISLGDMRLVMLHHPGHTKGSCSFLFDVKDENKSYHVLIANMPSIVTEKSFSEIPGYPDIAKDYAYTLDAMKKLSFDIWLSSHASQFGLHTKHQQGEGYNPQAFIGRKGYDEVLADLQNKFSEKTGKKQP</sequence>
<dbReference type="InterPro" id="IPR001279">
    <property type="entry name" value="Metallo-B-lactamas"/>
</dbReference>
<reference evidence="7 8" key="1">
    <citation type="submission" date="2016-10" db="EMBL/GenBank/DDBJ databases">
        <authorList>
            <person name="de Groot N.N."/>
        </authorList>
    </citation>
    <scope>NUCLEOTIDE SEQUENCE [LARGE SCALE GENOMIC DNA]</scope>
    <source>
        <strain evidence="7 8">DSM 19033</strain>
    </source>
</reference>
<dbReference type="PANTHER" id="PTHR46233">
    <property type="entry name" value="HYDROXYACYLGLUTATHIONE HYDROLASE GLOC"/>
    <property type="match status" value="1"/>
</dbReference>
<feature type="signal peptide" evidence="5">
    <location>
        <begin position="1"/>
        <end position="24"/>
    </location>
</feature>
<accession>A0A1H3WMT7</accession>
<keyword evidence="3" id="KW-0378">Hydrolase</keyword>
<dbReference type="AlphaFoldDB" id="A0A1H3WMT7"/>
<dbReference type="Gene3D" id="3.60.15.10">
    <property type="entry name" value="Ribonuclease Z/Hydroxyacylglutathione hydrolase-like"/>
    <property type="match status" value="1"/>
</dbReference>
<dbReference type="Pfam" id="PF00753">
    <property type="entry name" value="Lactamase_B"/>
    <property type="match status" value="1"/>
</dbReference>
<keyword evidence="5" id="KW-0732">Signal</keyword>
<dbReference type="OrthoDB" id="9802248at2"/>
<evidence type="ECO:0000256" key="5">
    <source>
        <dbReference type="SAM" id="SignalP"/>
    </source>
</evidence>
<dbReference type="Proteomes" id="UP000198850">
    <property type="component" value="Unassembled WGS sequence"/>
</dbReference>
<evidence type="ECO:0000256" key="4">
    <source>
        <dbReference type="ARBA" id="ARBA00022833"/>
    </source>
</evidence>
<feature type="chain" id="PRO_5011496377" evidence="5">
    <location>
        <begin position="25"/>
        <end position="294"/>
    </location>
</feature>
<evidence type="ECO:0000256" key="2">
    <source>
        <dbReference type="ARBA" id="ARBA00022723"/>
    </source>
</evidence>